<feature type="compositionally biased region" description="Basic and acidic residues" evidence="1">
    <location>
        <begin position="56"/>
        <end position="77"/>
    </location>
</feature>
<keyword evidence="4" id="KW-1185">Reference proteome</keyword>
<organism evidence="3 4">
    <name type="scientific">Acinetobacter gandensis</name>
    <dbReference type="NCBI Taxonomy" id="1443941"/>
    <lineage>
        <taxon>Bacteria</taxon>
        <taxon>Pseudomonadati</taxon>
        <taxon>Pseudomonadota</taxon>
        <taxon>Gammaproteobacteria</taxon>
        <taxon>Moraxellales</taxon>
        <taxon>Moraxellaceae</taxon>
        <taxon>Acinetobacter</taxon>
    </lineage>
</organism>
<dbReference type="InterPro" id="IPR040677">
    <property type="entry name" value="LPD7"/>
</dbReference>
<feature type="domain" description="Large polyvalent protein-associated" evidence="2">
    <location>
        <begin position="87"/>
        <end position="173"/>
    </location>
</feature>
<dbReference type="RefSeq" id="WP_015060247.1">
    <property type="nucleotide sequence ID" value="NZ_LZDS01000015.1"/>
</dbReference>
<dbReference type="Pfam" id="PF18821">
    <property type="entry name" value="LPD7"/>
    <property type="match status" value="1"/>
</dbReference>
<name>A0A1A7RE11_9GAMM</name>
<sequence length="429" mass="48828">MTESNKVDKPSFNKEQTGYTKLGQTLETNQAEVNSIEKAENKDISKNTKGINQDPEETKVTDTKKLKADDSKESSEEGIPKALLNKYYVVDDKYHFKGNPEKVAFEDSGKALKTTIDDKHIAASMVEVAKAKKWETIQVKGSEEFKRNVWLEASMKGMTVKGYEPRDIDLALLNDMKKEQGKEVVHNTIEKGNERQKEMSLNEKDKVDPAQERKEKINNLSEQEKALLRVFDKKMKADGFTEKQRTASIEVAVEQLNQKKMHVGKLVDHGAAPYKHDPKNNSSYYATIENSKGEKNTIWAKDLERTLKEQNIIKNDDIVLTYKGSNKVEVNTKEIDPKTGLPTGARVQTLANKGKWEAQSLSKLKETTEKALTKNDKTKLQIQHNTDIQNQKFHKPKLTAYDANAPKQQPVQQPQIKTQERNKNKDISR</sequence>
<feature type="compositionally biased region" description="Low complexity" evidence="1">
    <location>
        <begin position="406"/>
        <end position="415"/>
    </location>
</feature>
<feature type="compositionally biased region" description="Basic and acidic residues" evidence="1">
    <location>
        <begin position="1"/>
        <end position="12"/>
    </location>
</feature>
<dbReference type="Proteomes" id="UP000185753">
    <property type="component" value="Unassembled WGS sequence"/>
</dbReference>
<feature type="region of interest" description="Disordered" evidence="1">
    <location>
        <begin position="375"/>
        <end position="429"/>
    </location>
</feature>
<feature type="compositionally biased region" description="Polar residues" evidence="1">
    <location>
        <begin position="13"/>
        <end position="33"/>
    </location>
</feature>
<feature type="compositionally biased region" description="Basic and acidic residues" evidence="1">
    <location>
        <begin position="418"/>
        <end position="429"/>
    </location>
</feature>
<protein>
    <recommendedName>
        <fullName evidence="2">Large polyvalent protein-associated domain-containing protein</fullName>
    </recommendedName>
</protein>
<dbReference type="EMBL" id="LZDS01000015">
    <property type="protein sequence ID" value="OBX28927.1"/>
    <property type="molecule type" value="Genomic_DNA"/>
</dbReference>
<feature type="compositionally biased region" description="Basic and acidic residues" evidence="1">
    <location>
        <begin position="35"/>
        <end position="46"/>
    </location>
</feature>
<evidence type="ECO:0000313" key="3">
    <source>
        <dbReference type="EMBL" id="OBX28927.1"/>
    </source>
</evidence>
<feature type="compositionally biased region" description="Polar residues" evidence="1">
    <location>
        <begin position="380"/>
        <end position="391"/>
    </location>
</feature>
<accession>A0A1A7RE11</accession>
<reference evidence="4" key="1">
    <citation type="submission" date="2016-06" db="EMBL/GenBank/DDBJ databases">
        <authorList>
            <person name="Radolfova-Krizova L."/>
            <person name="Nemec A."/>
        </authorList>
    </citation>
    <scope>NUCLEOTIDE SEQUENCE [LARGE SCALE GENOMIC DNA]</scope>
    <source>
        <strain evidence="4">ANC 4275</strain>
    </source>
</reference>
<proteinExistence type="predicted"/>
<evidence type="ECO:0000256" key="1">
    <source>
        <dbReference type="SAM" id="MobiDB-lite"/>
    </source>
</evidence>
<evidence type="ECO:0000313" key="4">
    <source>
        <dbReference type="Proteomes" id="UP000185753"/>
    </source>
</evidence>
<comment type="caution">
    <text evidence="3">The sequence shown here is derived from an EMBL/GenBank/DDBJ whole genome shotgun (WGS) entry which is preliminary data.</text>
</comment>
<gene>
    <name evidence="3" type="ORF">A9J31_14740</name>
</gene>
<evidence type="ECO:0000259" key="2">
    <source>
        <dbReference type="Pfam" id="PF18821"/>
    </source>
</evidence>
<feature type="region of interest" description="Disordered" evidence="1">
    <location>
        <begin position="1"/>
        <end position="77"/>
    </location>
</feature>
<dbReference type="AlphaFoldDB" id="A0A1A7RE11"/>
<dbReference type="STRING" id="1443941.A9J31_14740"/>
<dbReference type="OrthoDB" id="8967890at2"/>